<dbReference type="InterPro" id="IPR010982">
    <property type="entry name" value="Lambda_DNA-bd_dom_sf"/>
</dbReference>
<dbReference type="GO" id="GO:0003677">
    <property type="term" value="F:DNA binding"/>
    <property type="evidence" value="ECO:0007669"/>
    <property type="project" value="InterPro"/>
</dbReference>
<dbReference type="SMART" id="SM00530">
    <property type="entry name" value="HTH_XRE"/>
    <property type="match status" value="1"/>
</dbReference>
<gene>
    <name evidence="3" type="ORF">V3330_08545</name>
</gene>
<organism evidence="3 4">
    <name type="scientific">Elongatibacter sediminis</name>
    <dbReference type="NCBI Taxonomy" id="3119006"/>
    <lineage>
        <taxon>Bacteria</taxon>
        <taxon>Pseudomonadati</taxon>
        <taxon>Pseudomonadota</taxon>
        <taxon>Gammaproteobacteria</taxon>
        <taxon>Chromatiales</taxon>
        <taxon>Wenzhouxiangellaceae</taxon>
        <taxon>Elongatibacter</taxon>
    </lineage>
</organism>
<sequence>MQNTSDDAAIRELGERLARYRLNRNQTQSALAEEAGISQRTLIRLEHGESVQITSLIRVLRAHGLLHNLDALVPAPPPSPIQQVKLQGRVRQRASSRESKRREKASWSWGDEE</sequence>
<feature type="compositionally biased region" description="Basic and acidic residues" evidence="1">
    <location>
        <begin position="95"/>
        <end position="105"/>
    </location>
</feature>
<feature type="region of interest" description="Disordered" evidence="1">
    <location>
        <begin position="73"/>
        <end position="113"/>
    </location>
</feature>
<dbReference type="PROSITE" id="PS50943">
    <property type="entry name" value="HTH_CROC1"/>
    <property type="match status" value="1"/>
</dbReference>
<protein>
    <submittedName>
        <fullName evidence="3">Helix-turn-helix transcriptional regulator</fullName>
    </submittedName>
</protein>
<evidence type="ECO:0000259" key="2">
    <source>
        <dbReference type="PROSITE" id="PS50943"/>
    </source>
</evidence>
<dbReference type="AlphaFoldDB" id="A0AAW9RE32"/>
<evidence type="ECO:0000256" key="1">
    <source>
        <dbReference type="SAM" id="MobiDB-lite"/>
    </source>
</evidence>
<name>A0AAW9RE32_9GAMM</name>
<evidence type="ECO:0000313" key="4">
    <source>
        <dbReference type="Proteomes" id="UP001359886"/>
    </source>
</evidence>
<dbReference type="Proteomes" id="UP001359886">
    <property type="component" value="Unassembled WGS sequence"/>
</dbReference>
<dbReference type="Pfam" id="PF13560">
    <property type="entry name" value="HTH_31"/>
    <property type="match status" value="1"/>
</dbReference>
<evidence type="ECO:0000313" key="3">
    <source>
        <dbReference type="EMBL" id="MEJ8567669.1"/>
    </source>
</evidence>
<dbReference type="EMBL" id="JAZHOG010000005">
    <property type="protein sequence ID" value="MEJ8567669.1"/>
    <property type="molecule type" value="Genomic_DNA"/>
</dbReference>
<dbReference type="CDD" id="cd00093">
    <property type="entry name" value="HTH_XRE"/>
    <property type="match status" value="1"/>
</dbReference>
<comment type="caution">
    <text evidence="3">The sequence shown here is derived from an EMBL/GenBank/DDBJ whole genome shotgun (WGS) entry which is preliminary data.</text>
</comment>
<dbReference type="RefSeq" id="WP_354694994.1">
    <property type="nucleotide sequence ID" value="NZ_JAZHOG010000005.1"/>
</dbReference>
<dbReference type="Gene3D" id="1.10.260.40">
    <property type="entry name" value="lambda repressor-like DNA-binding domains"/>
    <property type="match status" value="1"/>
</dbReference>
<dbReference type="InterPro" id="IPR001387">
    <property type="entry name" value="Cro/C1-type_HTH"/>
</dbReference>
<keyword evidence="4" id="KW-1185">Reference proteome</keyword>
<feature type="domain" description="HTH cro/C1-type" evidence="2">
    <location>
        <begin position="17"/>
        <end position="72"/>
    </location>
</feature>
<dbReference type="SUPFAM" id="SSF47413">
    <property type="entry name" value="lambda repressor-like DNA-binding domains"/>
    <property type="match status" value="1"/>
</dbReference>
<proteinExistence type="predicted"/>
<reference evidence="3 4" key="1">
    <citation type="submission" date="2024-02" db="EMBL/GenBank/DDBJ databases">
        <title>A novel Wenzhouxiangellaceae bacterium, isolated from coastal sediments.</title>
        <authorList>
            <person name="Du Z.-J."/>
            <person name="Ye Y.-Q."/>
            <person name="Zhang X.-Y."/>
        </authorList>
    </citation>
    <scope>NUCLEOTIDE SEQUENCE [LARGE SCALE GENOMIC DNA]</scope>
    <source>
        <strain evidence="3 4">CH-27</strain>
    </source>
</reference>
<accession>A0AAW9RE32</accession>